<dbReference type="EMBL" id="JBICRM010000064">
    <property type="protein sequence ID" value="MFG1711011.1"/>
    <property type="molecule type" value="Genomic_DNA"/>
</dbReference>
<comment type="caution">
    <text evidence="2">The sequence shown here is derived from an EMBL/GenBank/DDBJ whole genome shotgun (WGS) entry which is preliminary data.</text>
</comment>
<sequence>MEVRGAHGSNGSSGPNRTRRLSIDGKATTKRVGLFLASDTTLDEWRLIGREIGVIHDASGWWLGDWLVYGQERYPERYRQAIDETGLDYQTLRNYAWIARRFEMHRRRDKLSIQHHVEVAALSEVEQDLWLDRAEHFSWSRNALREQLKATRQATLESSASPRMRLNVEITSEQRTSWTLAAQDANLELNEWINSVLDEAAAAVASRHARNIGPSDLGSS</sequence>
<evidence type="ECO:0000256" key="1">
    <source>
        <dbReference type="SAM" id="MobiDB-lite"/>
    </source>
</evidence>
<accession>A0ABW7AXD3</accession>
<name>A0ABW7AXD3_9ACTN</name>
<dbReference type="RefSeq" id="WP_393177377.1">
    <property type="nucleotide sequence ID" value="NZ_JBICRM010000064.1"/>
</dbReference>
<reference evidence="2 3" key="1">
    <citation type="submission" date="2024-10" db="EMBL/GenBank/DDBJ databases">
        <authorList>
            <person name="Topkara A.R."/>
            <person name="Saygin H."/>
        </authorList>
    </citation>
    <scope>NUCLEOTIDE SEQUENCE [LARGE SCALE GENOMIC DNA]</scope>
    <source>
        <strain evidence="2 3">M3C6</strain>
    </source>
</reference>
<evidence type="ECO:0000313" key="3">
    <source>
        <dbReference type="Proteomes" id="UP001603978"/>
    </source>
</evidence>
<evidence type="ECO:0000313" key="2">
    <source>
        <dbReference type="EMBL" id="MFG1711011.1"/>
    </source>
</evidence>
<gene>
    <name evidence="2" type="ORF">ACFLIM_48420</name>
</gene>
<keyword evidence="3" id="KW-1185">Reference proteome</keyword>
<dbReference type="NCBIfam" id="NF038070">
    <property type="entry name" value="LmbU_fam_TF"/>
    <property type="match status" value="1"/>
</dbReference>
<dbReference type="InterPro" id="IPR049735">
    <property type="entry name" value="NovE/LmbU-like"/>
</dbReference>
<feature type="region of interest" description="Disordered" evidence="1">
    <location>
        <begin position="1"/>
        <end position="22"/>
    </location>
</feature>
<protein>
    <submittedName>
        <fullName evidence="2">LmbU family transcriptional regulator</fullName>
    </submittedName>
</protein>
<proteinExistence type="predicted"/>
<organism evidence="2 3">
    <name type="scientific">Nonomuraea marmarensis</name>
    <dbReference type="NCBI Taxonomy" id="3351344"/>
    <lineage>
        <taxon>Bacteria</taxon>
        <taxon>Bacillati</taxon>
        <taxon>Actinomycetota</taxon>
        <taxon>Actinomycetes</taxon>
        <taxon>Streptosporangiales</taxon>
        <taxon>Streptosporangiaceae</taxon>
        <taxon>Nonomuraea</taxon>
    </lineage>
</organism>
<dbReference type="Proteomes" id="UP001603978">
    <property type="component" value="Unassembled WGS sequence"/>
</dbReference>